<dbReference type="RefSeq" id="WP_285984792.1">
    <property type="nucleotide sequence ID" value="NZ_JASVDS010000020.1"/>
</dbReference>
<dbReference type="PANTHER" id="PTHR45527:SF1">
    <property type="entry name" value="FATTY ACID SYNTHASE"/>
    <property type="match status" value="1"/>
</dbReference>
<keyword evidence="6" id="KW-1185">Reference proteome</keyword>
<dbReference type="InterPro" id="IPR001242">
    <property type="entry name" value="Condensation_dom"/>
</dbReference>
<keyword evidence="2" id="KW-0596">Phosphopantetheine</keyword>
<protein>
    <submittedName>
        <fullName evidence="5">Condensation domain-containing protein</fullName>
    </submittedName>
</protein>
<comment type="cofactor">
    <cofactor evidence="1">
        <name>pantetheine 4'-phosphate</name>
        <dbReference type="ChEBI" id="CHEBI:47942"/>
    </cofactor>
</comment>
<dbReference type="Pfam" id="PF00550">
    <property type="entry name" value="PP-binding"/>
    <property type="match status" value="1"/>
</dbReference>
<evidence type="ECO:0000256" key="3">
    <source>
        <dbReference type="ARBA" id="ARBA00022553"/>
    </source>
</evidence>
<feature type="non-terminal residue" evidence="5">
    <location>
        <position position="1"/>
    </location>
</feature>
<dbReference type="InterPro" id="IPR025110">
    <property type="entry name" value="AMP-bd_C"/>
</dbReference>
<feature type="non-terminal residue" evidence="5">
    <location>
        <position position="409"/>
    </location>
</feature>
<gene>
    <name evidence="5" type="ORF">QRD43_22660</name>
</gene>
<comment type="caution">
    <text evidence="5">The sequence shown here is derived from an EMBL/GenBank/DDBJ whole genome shotgun (WGS) entry which is preliminary data.</text>
</comment>
<sequence>RLLTHPGVREAVVLAREDEPGHKRLVAYVVLDVSEDRSEGGTLSMQTLRQAMEQVLPGFMVPSAFVPMPALPLTPNGKLDRRALPAPDLQALAARGYEAPQGELEEQLSALWAEVLQLPRVGRHDNFFELGGHSLLAVTLIERMRQAGLASDVRALFSTPSLAQLAQGLQATEQLREVEVPPNAIPEGATQITPQMLPLVSLSQSQLDAIVARVPGGAANVQDIYPLAPLQEGMLFHHLMAAQGDVYLLRAVLRFDGEARLQRYLDALRQGLRRHDVLRTALHWEGLDEPVQVVWREAPLPVMMLQAADLGLGEDSQGDEALQALLQHSDPRGLRLSLQQAPLMQVRTLREPGRASWLMVLLVHHLAVDHQALEVMQQEIALLLSGRGQDLPPAQPFRNYVAQARLGLS</sequence>
<reference evidence="5 6" key="1">
    <citation type="submission" date="2023-06" db="EMBL/GenBank/DDBJ databases">
        <title>Pelomonas sp. APW6 16S ribosomal RNA gene genome sequencing and assembly.</title>
        <authorList>
            <person name="Woo H."/>
        </authorList>
    </citation>
    <scope>NUCLEOTIDE SEQUENCE [LARGE SCALE GENOMIC DNA]</scope>
    <source>
        <strain evidence="5 6">APW6</strain>
    </source>
</reference>
<dbReference type="Gene3D" id="3.30.559.10">
    <property type="entry name" value="Chloramphenicol acetyltransferase-like domain"/>
    <property type="match status" value="1"/>
</dbReference>
<dbReference type="Proteomes" id="UP001238603">
    <property type="component" value="Unassembled WGS sequence"/>
</dbReference>
<dbReference type="EMBL" id="JASVDS010000020">
    <property type="protein sequence ID" value="MDL5034722.1"/>
    <property type="molecule type" value="Genomic_DNA"/>
</dbReference>
<name>A0ABT7LR63_9BURK</name>
<organism evidence="5 6">
    <name type="scientific">Roseateles subflavus</name>
    <dbReference type="NCBI Taxonomy" id="3053353"/>
    <lineage>
        <taxon>Bacteria</taxon>
        <taxon>Pseudomonadati</taxon>
        <taxon>Pseudomonadota</taxon>
        <taxon>Betaproteobacteria</taxon>
        <taxon>Burkholderiales</taxon>
        <taxon>Sphaerotilaceae</taxon>
        <taxon>Roseateles</taxon>
    </lineage>
</organism>
<dbReference type="Pfam" id="PF13193">
    <property type="entry name" value="AMP-binding_C"/>
    <property type="match status" value="1"/>
</dbReference>
<dbReference type="InterPro" id="IPR009081">
    <property type="entry name" value="PP-bd_ACP"/>
</dbReference>
<dbReference type="Gene3D" id="1.10.1200.10">
    <property type="entry name" value="ACP-like"/>
    <property type="match status" value="1"/>
</dbReference>
<dbReference type="SUPFAM" id="SSF56801">
    <property type="entry name" value="Acetyl-CoA synthetase-like"/>
    <property type="match status" value="1"/>
</dbReference>
<keyword evidence="3" id="KW-0597">Phosphoprotein</keyword>
<dbReference type="InterPro" id="IPR045851">
    <property type="entry name" value="AMP-bd_C_sf"/>
</dbReference>
<evidence type="ECO:0000313" key="5">
    <source>
        <dbReference type="EMBL" id="MDL5034722.1"/>
    </source>
</evidence>
<dbReference type="Gene3D" id="3.30.300.30">
    <property type="match status" value="1"/>
</dbReference>
<dbReference type="SUPFAM" id="SSF47336">
    <property type="entry name" value="ACP-like"/>
    <property type="match status" value="1"/>
</dbReference>
<proteinExistence type="predicted"/>
<dbReference type="PROSITE" id="PS00012">
    <property type="entry name" value="PHOSPHOPANTETHEINE"/>
    <property type="match status" value="1"/>
</dbReference>
<evidence type="ECO:0000256" key="2">
    <source>
        <dbReference type="ARBA" id="ARBA00022450"/>
    </source>
</evidence>
<dbReference type="InterPro" id="IPR006162">
    <property type="entry name" value="Ppantetheine_attach_site"/>
</dbReference>
<dbReference type="InterPro" id="IPR036736">
    <property type="entry name" value="ACP-like_sf"/>
</dbReference>
<evidence type="ECO:0000259" key="4">
    <source>
        <dbReference type="PROSITE" id="PS50075"/>
    </source>
</evidence>
<evidence type="ECO:0000313" key="6">
    <source>
        <dbReference type="Proteomes" id="UP001238603"/>
    </source>
</evidence>
<dbReference type="Pfam" id="PF00668">
    <property type="entry name" value="Condensation"/>
    <property type="match status" value="1"/>
</dbReference>
<dbReference type="InterPro" id="IPR023213">
    <property type="entry name" value="CAT-like_dom_sf"/>
</dbReference>
<dbReference type="PROSITE" id="PS50075">
    <property type="entry name" value="CARRIER"/>
    <property type="match status" value="1"/>
</dbReference>
<feature type="domain" description="Carrier" evidence="4">
    <location>
        <begin position="99"/>
        <end position="173"/>
    </location>
</feature>
<dbReference type="PANTHER" id="PTHR45527">
    <property type="entry name" value="NONRIBOSOMAL PEPTIDE SYNTHETASE"/>
    <property type="match status" value="1"/>
</dbReference>
<evidence type="ECO:0000256" key="1">
    <source>
        <dbReference type="ARBA" id="ARBA00001957"/>
    </source>
</evidence>
<accession>A0ABT7LR63</accession>
<dbReference type="SUPFAM" id="SSF52777">
    <property type="entry name" value="CoA-dependent acyltransferases"/>
    <property type="match status" value="1"/>
</dbReference>